<evidence type="ECO:0000256" key="4">
    <source>
        <dbReference type="ARBA" id="ARBA00023163"/>
    </source>
</evidence>
<dbReference type="Gene3D" id="1.10.10.10">
    <property type="entry name" value="Winged helix-like DNA-binding domain superfamily/Winged helix DNA-binding domain"/>
    <property type="match status" value="1"/>
</dbReference>
<organism evidence="6 7">
    <name type="scientific">Marinobacterium aestuariivivens</name>
    <dbReference type="NCBI Taxonomy" id="1698799"/>
    <lineage>
        <taxon>Bacteria</taxon>
        <taxon>Pseudomonadati</taxon>
        <taxon>Pseudomonadota</taxon>
        <taxon>Gammaproteobacteria</taxon>
        <taxon>Oceanospirillales</taxon>
        <taxon>Oceanospirillaceae</taxon>
        <taxon>Marinobacterium</taxon>
    </lineage>
</organism>
<dbReference type="InterPro" id="IPR058163">
    <property type="entry name" value="LysR-type_TF_proteobact-type"/>
</dbReference>
<dbReference type="SUPFAM" id="SSF46785">
    <property type="entry name" value="Winged helix' DNA-binding domain"/>
    <property type="match status" value="1"/>
</dbReference>
<dbReference type="InterPro" id="IPR036390">
    <property type="entry name" value="WH_DNA-bd_sf"/>
</dbReference>
<keyword evidence="3" id="KW-0238">DNA-binding</keyword>
<accession>A0ABW1ZXS6</accession>
<evidence type="ECO:0000313" key="6">
    <source>
        <dbReference type="EMBL" id="MFC6669997.1"/>
    </source>
</evidence>
<feature type="domain" description="HTH lysR-type" evidence="5">
    <location>
        <begin position="1"/>
        <end position="59"/>
    </location>
</feature>
<dbReference type="Pfam" id="PF00126">
    <property type="entry name" value="HTH_1"/>
    <property type="match status" value="1"/>
</dbReference>
<dbReference type="PANTHER" id="PTHR30537">
    <property type="entry name" value="HTH-TYPE TRANSCRIPTIONAL REGULATOR"/>
    <property type="match status" value="1"/>
</dbReference>
<dbReference type="CDD" id="cd08422">
    <property type="entry name" value="PBP2_CrgA_like"/>
    <property type="match status" value="1"/>
</dbReference>
<dbReference type="InterPro" id="IPR005119">
    <property type="entry name" value="LysR_subst-bd"/>
</dbReference>
<comment type="similarity">
    <text evidence="1">Belongs to the LysR transcriptional regulatory family.</text>
</comment>
<gene>
    <name evidence="6" type="ORF">ACFQDL_07790</name>
</gene>
<dbReference type="SUPFAM" id="SSF53850">
    <property type="entry name" value="Periplasmic binding protein-like II"/>
    <property type="match status" value="1"/>
</dbReference>
<comment type="caution">
    <text evidence="6">The sequence shown here is derived from an EMBL/GenBank/DDBJ whole genome shotgun (WGS) entry which is preliminary data.</text>
</comment>
<dbReference type="PANTHER" id="PTHR30537:SF35">
    <property type="entry name" value="TRANSCRIPTIONAL REGULATORY PROTEIN"/>
    <property type="match status" value="1"/>
</dbReference>
<keyword evidence="7" id="KW-1185">Reference proteome</keyword>
<dbReference type="RefSeq" id="WP_379908515.1">
    <property type="nucleotide sequence ID" value="NZ_JBHSWE010000001.1"/>
</dbReference>
<evidence type="ECO:0000259" key="5">
    <source>
        <dbReference type="PROSITE" id="PS50931"/>
    </source>
</evidence>
<dbReference type="InterPro" id="IPR036388">
    <property type="entry name" value="WH-like_DNA-bd_sf"/>
</dbReference>
<proteinExistence type="inferred from homology"/>
<dbReference type="PROSITE" id="PS50931">
    <property type="entry name" value="HTH_LYSR"/>
    <property type="match status" value="1"/>
</dbReference>
<keyword evidence="4" id="KW-0804">Transcription</keyword>
<protein>
    <submittedName>
        <fullName evidence="6">LysR family transcriptional regulator</fullName>
    </submittedName>
</protein>
<evidence type="ECO:0000256" key="3">
    <source>
        <dbReference type="ARBA" id="ARBA00023125"/>
    </source>
</evidence>
<evidence type="ECO:0000313" key="7">
    <source>
        <dbReference type="Proteomes" id="UP001596422"/>
    </source>
</evidence>
<dbReference type="Pfam" id="PF03466">
    <property type="entry name" value="LysR_substrate"/>
    <property type="match status" value="1"/>
</dbReference>
<name>A0ABW1ZXS6_9GAMM</name>
<keyword evidence="2" id="KW-0805">Transcription regulation</keyword>
<evidence type="ECO:0000256" key="1">
    <source>
        <dbReference type="ARBA" id="ARBA00009437"/>
    </source>
</evidence>
<dbReference type="InterPro" id="IPR000847">
    <property type="entry name" value="LysR_HTH_N"/>
</dbReference>
<dbReference type="EMBL" id="JBHSWE010000001">
    <property type="protein sequence ID" value="MFC6669997.1"/>
    <property type="molecule type" value="Genomic_DNA"/>
</dbReference>
<dbReference type="Gene3D" id="3.40.190.290">
    <property type="match status" value="1"/>
</dbReference>
<reference evidence="7" key="1">
    <citation type="journal article" date="2019" name="Int. J. Syst. Evol. Microbiol.">
        <title>The Global Catalogue of Microorganisms (GCM) 10K type strain sequencing project: providing services to taxonomists for standard genome sequencing and annotation.</title>
        <authorList>
            <consortium name="The Broad Institute Genomics Platform"/>
            <consortium name="The Broad Institute Genome Sequencing Center for Infectious Disease"/>
            <person name="Wu L."/>
            <person name="Ma J."/>
        </authorList>
    </citation>
    <scope>NUCLEOTIDE SEQUENCE [LARGE SCALE GENOMIC DNA]</scope>
    <source>
        <strain evidence="7">NBRC 111756</strain>
    </source>
</reference>
<sequence length="310" mass="34160">MERLNDIAVFIQVVESGSFTAAAERLGISKSVVSKYVTRLENGLGARLLNRSTRRMSLTEVGQTFFLQSRRGLEAIENAEAEVSRLQEAPRGMLRINVPMSFGILHIAPLLPAFQALYPDVSVDMGLEDRHVDLIDEGVDLAIRIAEMPDSSLVARRLGPCRHVVCAAPEYLARNGAPRVPEDLQHHNAICYRYQDSPNVWCFIAPDGRLISVPVSGSIQTNNSLALKQVLLAGGGITLTPTFVVGDDIKAGRLQAVLGRYRTKEVSIYAVYPQRRHLSPKVRAFVDFLAQRMTECPAWDLRPDIGASGV</sequence>
<evidence type="ECO:0000256" key="2">
    <source>
        <dbReference type="ARBA" id="ARBA00023015"/>
    </source>
</evidence>
<dbReference type="PRINTS" id="PR00039">
    <property type="entry name" value="HTHLYSR"/>
</dbReference>
<dbReference type="Proteomes" id="UP001596422">
    <property type="component" value="Unassembled WGS sequence"/>
</dbReference>